<evidence type="ECO:0000313" key="2">
    <source>
        <dbReference type="Proteomes" id="UP001209878"/>
    </source>
</evidence>
<protein>
    <submittedName>
        <fullName evidence="1">Uncharacterized protein</fullName>
    </submittedName>
</protein>
<dbReference type="EMBL" id="JAODUO010000228">
    <property type="protein sequence ID" value="KAK2185638.1"/>
    <property type="molecule type" value="Genomic_DNA"/>
</dbReference>
<keyword evidence="2" id="KW-1185">Reference proteome</keyword>
<comment type="caution">
    <text evidence="1">The sequence shown here is derived from an EMBL/GenBank/DDBJ whole genome shotgun (WGS) entry which is preliminary data.</text>
</comment>
<proteinExistence type="predicted"/>
<accession>A0AAD9P005</accession>
<organism evidence="1 2">
    <name type="scientific">Ridgeia piscesae</name>
    <name type="common">Tubeworm</name>
    <dbReference type="NCBI Taxonomy" id="27915"/>
    <lineage>
        <taxon>Eukaryota</taxon>
        <taxon>Metazoa</taxon>
        <taxon>Spiralia</taxon>
        <taxon>Lophotrochozoa</taxon>
        <taxon>Annelida</taxon>
        <taxon>Polychaeta</taxon>
        <taxon>Sedentaria</taxon>
        <taxon>Canalipalpata</taxon>
        <taxon>Sabellida</taxon>
        <taxon>Siboglinidae</taxon>
        <taxon>Ridgeia</taxon>
    </lineage>
</organism>
<evidence type="ECO:0000313" key="1">
    <source>
        <dbReference type="EMBL" id="KAK2185638.1"/>
    </source>
</evidence>
<gene>
    <name evidence="1" type="ORF">NP493_229g02039</name>
</gene>
<name>A0AAD9P005_RIDPI</name>
<sequence length="110" mass="13104">MTAAFEQLHWRPVKYRIEYKIIVNVFRALHDRTLMYIASLITLYVPRRALRSADRALLVVPRYNLVRYGRRSFSRAGPTLWNALPKDLRSTECMNNKFKSTFYFKIAFNV</sequence>
<dbReference type="AlphaFoldDB" id="A0AAD9P005"/>
<dbReference type="Proteomes" id="UP001209878">
    <property type="component" value="Unassembled WGS sequence"/>
</dbReference>
<reference evidence="1" key="1">
    <citation type="journal article" date="2023" name="Mol. Biol. Evol.">
        <title>Third-Generation Sequencing Reveals the Adaptive Role of the Epigenome in Three Deep-Sea Polychaetes.</title>
        <authorList>
            <person name="Perez M."/>
            <person name="Aroh O."/>
            <person name="Sun Y."/>
            <person name="Lan Y."/>
            <person name="Juniper S.K."/>
            <person name="Young C.R."/>
            <person name="Angers B."/>
            <person name="Qian P.Y."/>
        </authorList>
    </citation>
    <scope>NUCLEOTIDE SEQUENCE</scope>
    <source>
        <strain evidence="1">R07B-5</strain>
    </source>
</reference>